<gene>
    <name evidence="2" type="ORF">EZV62_028136</name>
</gene>
<dbReference type="GO" id="GO:0051783">
    <property type="term" value="P:regulation of nuclear division"/>
    <property type="evidence" value="ECO:0007669"/>
    <property type="project" value="InterPro"/>
</dbReference>
<accession>A0A5C7GNJ1</accession>
<keyword evidence="3" id="KW-1185">Reference proteome</keyword>
<feature type="compositionally biased region" description="Gly residues" evidence="1">
    <location>
        <begin position="61"/>
        <end position="73"/>
    </location>
</feature>
<evidence type="ECO:0008006" key="4">
    <source>
        <dbReference type="Google" id="ProtNLM"/>
    </source>
</evidence>
<comment type="caution">
    <text evidence="2">The sequence shown here is derived from an EMBL/GenBank/DDBJ whole genome shotgun (WGS) entry which is preliminary data.</text>
</comment>
<dbReference type="EMBL" id="VAHF01000193">
    <property type="protein sequence ID" value="TXG46364.1"/>
    <property type="molecule type" value="Genomic_DNA"/>
</dbReference>
<reference evidence="3" key="1">
    <citation type="journal article" date="2019" name="Gigascience">
        <title>De novo genome assembly of the endangered Acer yangbiense, a plant species with extremely small populations endemic to Yunnan Province, China.</title>
        <authorList>
            <person name="Yang J."/>
            <person name="Wariss H.M."/>
            <person name="Tao L."/>
            <person name="Zhang R."/>
            <person name="Yun Q."/>
            <person name="Hollingsworth P."/>
            <person name="Dao Z."/>
            <person name="Luo G."/>
            <person name="Guo H."/>
            <person name="Ma Y."/>
            <person name="Sun W."/>
        </authorList>
    </citation>
    <scope>NUCLEOTIDE SEQUENCE [LARGE SCALE GENOMIC DNA]</scope>
    <source>
        <strain evidence="3">cv. Malutang</strain>
    </source>
</reference>
<dbReference type="Proteomes" id="UP000323000">
    <property type="component" value="Unassembled WGS sequence"/>
</dbReference>
<dbReference type="GO" id="GO:0005634">
    <property type="term" value="C:nucleus"/>
    <property type="evidence" value="ECO:0007669"/>
    <property type="project" value="InterPro"/>
</dbReference>
<organism evidence="2 3">
    <name type="scientific">Acer yangbiense</name>
    <dbReference type="NCBI Taxonomy" id="1000413"/>
    <lineage>
        <taxon>Eukaryota</taxon>
        <taxon>Viridiplantae</taxon>
        <taxon>Streptophyta</taxon>
        <taxon>Embryophyta</taxon>
        <taxon>Tracheophyta</taxon>
        <taxon>Spermatophyta</taxon>
        <taxon>Magnoliopsida</taxon>
        <taxon>eudicotyledons</taxon>
        <taxon>Gunneridae</taxon>
        <taxon>Pentapetalae</taxon>
        <taxon>rosids</taxon>
        <taxon>malvids</taxon>
        <taxon>Sapindales</taxon>
        <taxon>Sapindaceae</taxon>
        <taxon>Hippocastanoideae</taxon>
        <taxon>Acereae</taxon>
        <taxon>Acer</taxon>
    </lineage>
</organism>
<proteinExistence type="predicted"/>
<dbReference type="InterPro" id="IPR034590">
    <property type="entry name" value="POLYCHOME/GIG1"/>
</dbReference>
<feature type="region of interest" description="Disordered" evidence="1">
    <location>
        <begin position="56"/>
        <end position="97"/>
    </location>
</feature>
<dbReference type="PANTHER" id="PTHR35119:SF1">
    <property type="entry name" value="PROTEIN POLYCHOME"/>
    <property type="match status" value="1"/>
</dbReference>
<feature type="region of interest" description="Disordered" evidence="1">
    <location>
        <begin position="184"/>
        <end position="217"/>
    </location>
</feature>
<evidence type="ECO:0000256" key="1">
    <source>
        <dbReference type="SAM" id="MobiDB-lite"/>
    </source>
</evidence>
<evidence type="ECO:0000313" key="2">
    <source>
        <dbReference type="EMBL" id="TXG46364.1"/>
    </source>
</evidence>
<evidence type="ECO:0000313" key="3">
    <source>
        <dbReference type="Proteomes" id="UP000323000"/>
    </source>
</evidence>
<dbReference type="OrthoDB" id="1916775at2759"/>
<dbReference type="PANTHER" id="PTHR35119">
    <property type="entry name" value="PROTEIN POLYCHOME"/>
    <property type="match status" value="1"/>
</dbReference>
<sequence length="304" mass="33906">MPEARDRLVRPVDLAASFARRRSGALGVYQDEPEASTELVGSPLFRAAAMTPRGRIREAGRGGGFGTPRGGFGRGRRSTFGVPTGRENTPPLGSARRGRSVLPAWYPRTPLRDITAIVRPIEVFFIAMRYRNETFNVRFFCSFGLPSLSLSCTDVDDLVHPVSPMTARFEVPKCPRAIESRRARLGEVEGQQMDRPTFQDQREVDSSIPQSSDRPEHDVSLMTLHPASSIKHPPSPVGKVSKILLNITNQAGEGSEFLTPQKKLLNSIDKVEKVVMEELNKLKRTPTAKRAEREKRVRTLMSMR</sequence>
<protein>
    <recommendedName>
        <fullName evidence="4">Protein POLYCHOME</fullName>
    </recommendedName>
</protein>
<name>A0A5C7GNJ1_9ROSI</name>
<dbReference type="AlphaFoldDB" id="A0A5C7GNJ1"/>